<keyword evidence="3" id="KW-1185">Reference proteome</keyword>
<feature type="region of interest" description="Disordered" evidence="1">
    <location>
        <begin position="144"/>
        <end position="176"/>
    </location>
</feature>
<accession>A0A151JUQ1</accession>
<reference evidence="2 3" key="1">
    <citation type="submission" date="2016-03" db="EMBL/GenBank/DDBJ databases">
        <title>Trachymyrmex septentrionalis WGS genome.</title>
        <authorList>
            <person name="Nygaard S."/>
            <person name="Hu H."/>
            <person name="Boomsma J."/>
            <person name="Zhang G."/>
        </authorList>
    </citation>
    <scope>NUCLEOTIDE SEQUENCE [LARGE SCALE GENOMIC DNA]</scope>
    <source>
        <strain evidence="2">Tsep2-gDNA-1</strain>
        <tissue evidence="2">Whole body</tissue>
    </source>
</reference>
<name>A0A151JUQ1_9HYME</name>
<protein>
    <submittedName>
        <fullName evidence="2">Uncharacterized protein</fullName>
    </submittedName>
</protein>
<proteinExistence type="predicted"/>
<evidence type="ECO:0000313" key="2">
    <source>
        <dbReference type="EMBL" id="KYN36589.1"/>
    </source>
</evidence>
<dbReference type="Proteomes" id="UP000078541">
    <property type="component" value="Unassembled WGS sequence"/>
</dbReference>
<evidence type="ECO:0000256" key="1">
    <source>
        <dbReference type="SAM" id="MobiDB-lite"/>
    </source>
</evidence>
<dbReference type="AlphaFoldDB" id="A0A151JUQ1"/>
<sequence>MERSPMFHLLFIADSLPRLSGSSLDEGQDIRNLHLPEVAAAPSNFVLDLPRIAECRSPRSETVRLSRGSWLLREKRRKRAERRAAEFKELRENEVNKIFPLVHVKARPHKCAQSKEGNLADRRRSEDNEVADCERNVKIKRRDLQKHPVAPCTKGETRQSGGGAEKAGEKGGGCRGMRPWSRYIRAPVPAYARVFVYLCGTPENSADVRERERERATSPPLPYSTRTAVEDFVPAALFSRGRLLRSPPRRGRDTSEDVNERRSPSCCFSNPFLRLGAPFMGQPPCAYTHMENNRATYTIRMHNTNQLRQDNYGSKRELNAISVYPTTRHASSIADSSDANAIKRLASRYSLAIATE</sequence>
<organism evidence="2 3">
    <name type="scientific">Trachymyrmex septentrionalis</name>
    <dbReference type="NCBI Taxonomy" id="34720"/>
    <lineage>
        <taxon>Eukaryota</taxon>
        <taxon>Metazoa</taxon>
        <taxon>Ecdysozoa</taxon>
        <taxon>Arthropoda</taxon>
        <taxon>Hexapoda</taxon>
        <taxon>Insecta</taxon>
        <taxon>Pterygota</taxon>
        <taxon>Neoptera</taxon>
        <taxon>Endopterygota</taxon>
        <taxon>Hymenoptera</taxon>
        <taxon>Apocrita</taxon>
        <taxon>Aculeata</taxon>
        <taxon>Formicoidea</taxon>
        <taxon>Formicidae</taxon>
        <taxon>Myrmicinae</taxon>
        <taxon>Trachymyrmex</taxon>
    </lineage>
</organism>
<dbReference type="EMBL" id="KQ981732">
    <property type="protein sequence ID" value="KYN36589.1"/>
    <property type="molecule type" value="Genomic_DNA"/>
</dbReference>
<feature type="region of interest" description="Disordered" evidence="1">
    <location>
        <begin position="244"/>
        <end position="263"/>
    </location>
</feature>
<feature type="compositionally biased region" description="Gly residues" evidence="1">
    <location>
        <begin position="160"/>
        <end position="175"/>
    </location>
</feature>
<feature type="compositionally biased region" description="Basic and acidic residues" evidence="1">
    <location>
        <begin position="118"/>
        <end position="131"/>
    </location>
</feature>
<gene>
    <name evidence="2" type="ORF">ALC56_09076</name>
</gene>
<feature type="region of interest" description="Disordered" evidence="1">
    <location>
        <begin position="112"/>
        <end position="131"/>
    </location>
</feature>
<evidence type="ECO:0000313" key="3">
    <source>
        <dbReference type="Proteomes" id="UP000078541"/>
    </source>
</evidence>
<feature type="compositionally biased region" description="Basic and acidic residues" evidence="1">
    <location>
        <begin position="250"/>
        <end position="263"/>
    </location>
</feature>